<proteinExistence type="predicted"/>
<evidence type="ECO:0000313" key="2">
    <source>
        <dbReference type="Proteomes" id="UP000807353"/>
    </source>
</evidence>
<protein>
    <submittedName>
        <fullName evidence="1">Uncharacterized protein</fullName>
    </submittedName>
</protein>
<reference evidence="1" key="1">
    <citation type="submission" date="2020-11" db="EMBL/GenBank/DDBJ databases">
        <authorList>
            <consortium name="DOE Joint Genome Institute"/>
            <person name="Ahrendt S."/>
            <person name="Riley R."/>
            <person name="Andreopoulos W."/>
            <person name="Labutti K."/>
            <person name="Pangilinan J."/>
            <person name="Ruiz-Duenas F.J."/>
            <person name="Barrasa J.M."/>
            <person name="Sanchez-Garcia M."/>
            <person name="Camarero S."/>
            <person name="Miyauchi S."/>
            <person name="Serrano A."/>
            <person name="Linde D."/>
            <person name="Babiker R."/>
            <person name="Drula E."/>
            <person name="Ayuso-Fernandez I."/>
            <person name="Pacheco R."/>
            <person name="Padilla G."/>
            <person name="Ferreira P."/>
            <person name="Barriuso J."/>
            <person name="Kellner H."/>
            <person name="Castanera R."/>
            <person name="Alfaro M."/>
            <person name="Ramirez L."/>
            <person name="Pisabarro A.G."/>
            <person name="Kuo A."/>
            <person name="Tritt A."/>
            <person name="Lipzen A."/>
            <person name="He G."/>
            <person name="Yan M."/>
            <person name="Ng V."/>
            <person name="Cullen D."/>
            <person name="Martin F."/>
            <person name="Rosso M.-N."/>
            <person name="Henrissat B."/>
            <person name="Hibbett D."/>
            <person name="Martinez A.T."/>
            <person name="Grigoriev I.V."/>
        </authorList>
    </citation>
    <scope>NUCLEOTIDE SEQUENCE</scope>
    <source>
        <strain evidence="1">CBS 247.69</strain>
    </source>
</reference>
<keyword evidence="2" id="KW-1185">Reference proteome</keyword>
<evidence type="ECO:0000313" key="1">
    <source>
        <dbReference type="EMBL" id="KAF9457666.1"/>
    </source>
</evidence>
<sequence>MAISLPVPQDIISEIIDKLGNNPDALKACARVARSFLIPSRKKLFSAIRLTTRSARRLLFVLQRNPDISDYILDVTIVTFSLANTNLLHILKSLDYLQHLAIELQAHKPPPIHQPLFGNLLSSPKYATLSINGTVVLPSSLINSLRVKKMRLHGVMVRNSRETEEEDVGEPSRLETLDLLVWSIPDQRLEPLRLFQNVFGLRELGIRMKWGYEKTISLGRVIITRSSRSIEHVALYYDSRSYITPDLELGLISNLRFLSFTLQYFFSETEEPDKFKFDWESTLDILNDSHVTRNLEELSLVIEFRPAGMHFEVIRGLCAWSDLDNIFVSSAPKLRKLNLYVDGGSFDNLMGDEKLRIILDDKFSSLHKKGVIVSYRSCRSSTLDLRRW</sequence>
<dbReference type="EMBL" id="MU150362">
    <property type="protein sequence ID" value="KAF9457666.1"/>
    <property type="molecule type" value="Genomic_DNA"/>
</dbReference>
<name>A0A9P5XY06_9AGAR</name>
<dbReference type="Proteomes" id="UP000807353">
    <property type="component" value="Unassembled WGS sequence"/>
</dbReference>
<dbReference type="OrthoDB" id="2745898at2759"/>
<accession>A0A9P5XY06</accession>
<comment type="caution">
    <text evidence="1">The sequence shown here is derived from an EMBL/GenBank/DDBJ whole genome shotgun (WGS) entry which is preliminary data.</text>
</comment>
<dbReference type="AlphaFoldDB" id="A0A9P5XY06"/>
<gene>
    <name evidence="1" type="ORF">BDZ94DRAFT_1272550</name>
</gene>
<organism evidence="1 2">
    <name type="scientific">Collybia nuda</name>
    <dbReference type="NCBI Taxonomy" id="64659"/>
    <lineage>
        <taxon>Eukaryota</taxon>
        <taxon>Fungi</taxon>
        <taxon>Dikarya</taxon>
        <taxon>Basidiomycota</taxon>
        <taxon>Agaricomycotina</taxon>
        <taxon>Agaricomycetes</taxon>
        <taxon>Agaricomycetidae</taxon>
        <taxon>Agaricales</taxon>
        <taxon>Tricholomatineae</taxon>
        <taxon>Clitocybaceae</taxon>
        <taxon>Collybia</taxon>
    </lineage>
</organism>